<dbReference type="Proteomes" id="UP000471648">
    <property type="component" value="Unassembled WGS sequence"/>
</dbReference>
<evidence type="ECO:0000313" key="2">
    <source>
        <dbReference type="Proteomes" id="UP000471648"/>
    </source>
</evidence>
<protein>
    <submittedName>
        <fullName evidence="1">Sporulation protein</fullName>
    </submittedName>
</protein>
<proteinExistence type="predicted"/>
<comment type="caution">
    <text evidence="1">The sequence shown here is derived from an EMBL/GenBank/DDBJ whole genome shotgun (WGS) entry which is preliminary data.</text>
</comment>
<accession>A0A6N9VE98</accession>
<gene>
    <name evidence="1" type="ORF">G3I39_27390</name>
</gene>
<organism evidence="1 2">
    <name type="scientific">Streptomyces microflavus</name>
    <name type="common">Streptomyces lipmanii</name>
    <dbReference type="NCBI Taxonomy" id="1919"/>
    <lineage>
        <taxon>Bacteria</taxon>
        <taxon>Bacillati</taxon>
        <taxon>Actinomycetota</taxon>
        <taxon>Actinomycetes</taxon>
        <taxon>Kitasatosporales</taxon>
        <taxon>Streptomycetaceae</taxon>
        <taxon>Streptomyces</taxon>
    </lineage>
</organism>
<dbReference type="AlphaFoldDB" id="A0A6N9VE98"/>
<dbReference type="EMBL" id="JAAGME010001131">
    <property type="protein sequence ID" value="NEB70757.1"/>
    <property type="molecule type" value="Genomic_DNA"/>
</dbReference>
<reference evidence="1 2" key="1">
    <citation type="submission" date="2020-01" db="EMBL/GenBank/DDBJ databases">
        <title>Insect and environment-associated Actinomycetes.</title>
        <authorList>
            <person name="Currrie C."/>
            <person name="Chevrette M."/>
            <person name="Carlson C."/>
            <person name="Stubbendieck R."/>
            <person name="Wendt-Pienkowski E."/>
        </authorList>
    </citation>
    <scope>NUCLEOTIDE SEQUENCE [LARGE SCALE GENOMIC DNA]</scope>
    <source>
        <strain evidence="1 2">SID14438</strain>
    </source>
</reference>
<sequence>MTDTRISERQENSLLEEIVAMSGMSHKRLAHRVNELAAREGQSGRYTHTSVANWCRRGMVPKWPTPRLICVSLSEALGRPVSLAEIGMRGGERDASELGLEFARRQDDAVTEAAAYWSAVNRRQFLTHHTFAVSAFATPFSRWLIDPAEETPARESGPAVDRGHIAELREAADSARLWDSRFGGSNRKSASLTEYLYERVAPLLRGSYSEAVGRDLFRVTAEMARLAGWTAFDAGRHSIAQRHFIQALRLARAGGDADLGSYILATMAMQSLMRGFTSEAIDMAQGAYRRGQTLDPRVAGFAKLIEARSHARAGDERSTSACIAQSERLAERGADGEGPAWIGFFNQQRIITDAAEAFRDLGNHRATFAWNAAGPMPSDAFARSRSVRLSVLASAHAQNGDLTQSLHLGRESLNLFTRLGSLRGMEYLRVYGRSLEPWRRDPQVVTYLADVRKATRTLAAAAA</sequence>
<name>A0A6N9VE98_STRMI</name>
<dbReference type="RefSeq" id="WP_055558915.1">
    <property type="nucleotide sequence ID" value="NZ_JAAGME010001131.1"/>
</dbReference>
<evidence type="ECO:0000313" key="1">
    <source>
        <dbReference type="EMBL" id="NEB70757.1"/>
    </source>
</evidence>